<sequence>MWQNTMYTTLPEIRNLHTEIFVLVDKAKNKFDAMYSPILTEAPQEEKIVNALVDKYMTCLIEGEDMCEQVINTFGIGIGTYRKTTPEVTI</sequence>
<evidence type="ECO:0000313" key="2">
    <source>
        <dbReference type="Proteomes" id="UP000005239"/>
    </source>
</evidence>
<name>A0A2A6D1A9_PRIPA</name>
<reference evidence="1" key="2">
    <citation type="submission" date="2022-06" db="UniProtKB">
        <authorList>
            <consortium name="EnsemblMetazoa"/>
        </authorList>
    </citation>
    <scope>IDENTIFICATION</scope>
    <source>
        <strain evidence="1">PS312</strain>
    </source>
</reference>
<gene>
    <name evidence="1" type="primary">WBGene00105882</name>
</gene>
<accession>A0A2A6D1A9</accession>
<proteinExistence type="predicted"/>
<protein>
    <submittedName>
        <fullName evidence="1">Uncharacterized protein</fullName>
    </submittedName>
</protein>
<reference evidence="2" key="1">
    <citation type="journal article" date="2008" name="Nat. Genet.">
        <title>The Pristionchus pacificus genome provides a unique perspective on nematode lifestyle and parasitism.</title>
        <authorList>
            <person name="Dieterich C."/>
            <person name="Clifton S.W."/>
            <person name="Schuster L.N."/>
            <person name="Chinwalla A."/>
            <person name="Delehaunty K."/>
            <person name="Dinkelacker I."/>
            <person name="Fulton L."/>
            <person name="Fulton R."/>
            <person name="Godfrey J."/>
            <person name="Minx P."/>
            <person name="Mitreva M."/>
            <person name="Roeseler W."/>
            <person name="Tian H."/>
            <person name="Witte H."/>
            <person name="Yang S.P."/>
            <person name="Wilson R.K."/>
            <person name="Sommer R.J."/>
        </authorList>
    </citation>
    <scope>NUCLEOTIDE SEQUENCE [LARGE SCALE GENOMIC DNA]</scope>
    <source>
        <strain evidence="2">PS312</strain>
    </source>
</reference>
<dbReference type="AlphaFoldDB" id="A0A2A6D1A9"/>
<dbReference type="EnsemblMetazoa" id="PPA16328.1">
    <property type="protein sequence ID" value="PPA16328.1"/>
    <property type="gene ID" value="WBGene00105882"/>
</dbReference>
<organism evidence="1 2">
    <name type="scientific">Pristionchus pacificus</name>
    <name type="common">Parasitic nematode worm</name>
    <dbReference type="NCBI Taxonomy" id="54126"/>
    <lineage>
        <taxon>Eukaryota</taxon>
        <taxon>Metazoa</taxon>
        <taxon>Ecdysozoa</taxon>
        <taxon>Nematoda</taxon>
        <taxon>Chromadorea</taxon>
        <taxon>Rhabditida</taxon>
        <taxon>Rhabditina</taxon>
        <taxon>Diplogasteromorpha</taxon>
        <taxon>Diplogasteroidea</taxon>
        <taxon>Neodiplogasteridae</taxon>
        <taxon>Pristionchus</taxon>
    </lineage>
</organism>
<accession>A0A8R1UAM5</accession>
<dbReference type="Proteomes" id="UP000005239">
    <property type="component" value="Unassembled WGS sequence"/>
</dbReference>
<evidence type="ECO:0000313" key="1">
    <source>
        <dbReference type="EnsemblMetazoa" id="PPA16328.1"/>
    </source>
</evidence>
<keyword evidence="2" id="KW-1185">Reference proteome</keyword>